<dbReference type="InterPro" id="IPR012580">
    <property type="entry name" value="NUC153"/>
</dbReference>
<feature type="domain" description="Nucleolar protein 10-like second" evidence="9">
    <location>
        <begin position="372"/>
        <end position="419"/>
    </location>
</feature>
<keyword evidence="6" id="KW-0539">Nucleus</keyword>
<evidence type="ECO:0000259" key="8">
    <source>
        <dbReference type="Pfam" id="PF08159"/>
    </source>
</evidence>
<dbReference type="SUPFAM" id="SSF50978">
    <property type="entry name" value="WD40 repeat-like"/>
    <property type="match status" value="1"/>
</dbReference>
<feature type="region of interest" description="Disordered" evidence="7">
    <location>
        <begin position="525"/>
        <end position="651"/>
    </location>
</feature>
<evidence type="ECO:0000256" key="2">
    <source>
        <dbReference type="ARBA" id="ARBA00005264"/>
    </source>
</evidence>
<evidence type="ECO:0000256" key="5">
    <source>
        <dbReference type="ARBA" id="ARBA00022737"/>
    </source>
</evidence>
<feature type="compositionally biased region" description="Basic and acidic residues" evidence="7">
    <location>
        <begin position="545"/>
        <end position="601"/>
    </location>
</feature>
<dbReference type="SMART" id="SM00320">
    <property type="entry name" value="WD40"/>
    <property type="match status" value="3"/>
</dbReference>
<keyword evidence="4" id="KW-0853">WD repeat</keyword>
<feature type="compositionally biased region" description="Basic residues" evidence="7">
    <location>
        <begin position="678"/>
        <end position="708"/>
    </location>
</feature>
<feature type="domain" description="NUC153" evidence="8">
    <location>
        <begin position="484"/>
        <end position="511"/>
    </location>
</feature>
<evidence type="ECO:0000256" key="7">
    <source>
        <dbReference type="SAM" id="MobiDB-lite"/>
    </source>
</evidence>
<gene>
    <name evidence="11" type="ORF">OXX778_LOCUS12277</name>
</gene>
<feature type="compositionally biased region" description="Acidic residues" evidence="7">
    <location>
        <begin position="528"/>
        <end position="538"/>
    </location>
</feature>
<dbReference type="GO" id="GO:0030686">
    <property type="term" value="C:90S preribosome"/>
    <property type="evidence" value="ECO:0007669"/>
    <property type="project" value="TreeGrafter"/>
</dbReference>
<feature type="domain" description="Nucleolar protein 10-like N-terminal" evidence="10">
    <location>
        <begin position="1"/>
        <end position="366"/>
    </location>
</feature>
<comment type="caution">
    <text evidence="11">The sequence shown here is derived from an EMBL/GenBank/DDBJ whole genome shotgun (WGS) entry which is preliminary data.</text>
</comment>
<feature type="compositionally biased region" description="Basic and acidic residues" evidence="7">
    <location>
        <begin position="609"/>
        <end position="625"/>
    </location>
</feature>
<protein>
    <recommendedName>
        <fullName evidence="3">Nucleolar protein 10</fullName>
    </recommendedName>
</protein>
<comment type="similarity">
    <text evidence="2">Belongs to the WD repeat NOL10/ENP2 family.</text>
</comment>
<accession>A0A814AX25</accession>
<dbReference type="GO" id="GO:0032040">
    <property type="term" value="C:small-subunit processome"/>
    <property type="evidence" value="ECO:0007669"/>
    <property type="project" value="TreeGrafter"/>
</dbReference>
<organism evidence="11 12">
    <name type="scientific">Brachionus calyciflorus</name>
    <dbReference type="NCBI Taxonomy" id="104777"/>
    <lineage>
        <taxon>Eukaryota</taxon>
        <taxon>Metazoa</taxon>
        <taxon>Spiralia</taxon>
        <taxon>Gnathifera</taxon>
        <taxon>Rotifera</taxon>
        <taxon>Eurotatoria</taxon>
        <taxon>Monogononta</taxon>
        <taxon>Pseudotrocha</taxon>
        <taxon>Ploima</taxon>
        <taxon>Brachionidae</taxon>
        <taxon>Brachionus</taxon>
    </lineage>
</organism>
<feature type="region of interest" description="Disordered" evidence="7">
    <location>
        <begin position="666"/>
        <end position="708"/>
    </location>
</feature>
<evidence type="ECO:0000259" key="9">
    <source>
        <dbReference type="Pfam" id="PF23097"/>
    </source>
</evidence>
<dbReference type="InterPro" id="IPR001680">
    <property type="entry name" value="WD40_rpt"/>
</dbReference>
<evidence type="ECO:0000313" key="12">
    <source>
        <dbReference type="Proteomes" id="UP000663879"/>
    </source>
</evidence>
<dbReference type="AlphaFoldDB" id="A0A814AX25"/>
<dbReference type="InterPro" id="IPR056551">
    <property type="entry name" value="Beta-prop_NOL10_N"/>
</dbReference>
<evidence type="ECO:0000256" key="6">
    <source>
        <dbReference type="ARBA" id="ARBA00023242"/>
    </source>
</evidence>
<dbReference type="Pfam" id="PF23097">
    <property type="entry name" value="NOL10_2nd"/>
    <property type="match status" value="1"/>
</dbReference>
<evidence type="ECO:0000256" key="4">
    <source>
        <dbReference type="ARBA" id="ARBA00022574"/>
    </source>
</evidence>
<dbReference type="InterPro" id="IPR040382">
    <property type="entry name" value="NOL10/Enp2"/>
</dbReference>
<dbReference type="Gene3D" id="2.130.10.10">
    <property type="entry name" value="YVTN repeat-like/Quinoprotein amine dehydrogenase"/>
    <property type="match status" value="1"/>
</dbReference>
<evidence type="ECO:0000256" key="3">
    <source>
        <dbReference type="ARBA" id="ARBA00015517"/>
    </source>
</evidence>
<dbReference type="InterPro" id="IPR015943">
    <property type="entry name" value="WD40/YVTN_repeat-like_dom_sf"/>
</dbReference>
<evidence type="ECO:0000259" key="10">
    <source>
        <dbReference type="Pfam" id="PF23098"/>
    </source>
</evidence>
<dbReference type="InterPro" id="IPR036322">
    <property type="entry name" value="WD40_repeat_dom_sf"/>
</dbReference>
<name>A0A814AX25_9BILA</name>
<dbReference type="OrthoDB" id="273340at2759"/>
<dbReference type="Pfam" id="PF08159">
    <property type="entry name" value="NUC153"/>
    <property type="match status" value="1"/>
</dbReference>
<keyword evidence="5" id="KW-0677">Repeat</keyword>
<dbReference type="Pfam" id="PF23098">
    <property type="entry name" value="Beta-prop_NOL10_N"/>
    <property type="match status" value="1"/>
</dbReference>
<proteinExistence type="inferred from homology"/>
<dbReference type="PANTHER" id="PTHR14927">
    <property type="entry name" value="NUCLEOLAR PROTEIN 10"/>
    <property type="match status" value="1"/>
</dbReference>
<comment type="subcellular location">
    <subcellularLocation>
        <location evidence="1">Nucleus</location>
        <location evidence="1">Nucleolus</location>
    </subcellularLocation>
</comment>
<dbReference type="GO" id="GO:0000462">
    <property type="term" value="P:maturation of SSU-rRNA from tricistronic rRNA transcript (SSU-rRNA, 5.8S rRNA, LSU-rRNA)"/>
    <property type="evidence" value="ECO:0007669"/>
    <property type="project" value="TreeGrafter"/>
</dbReference>
<evidence type="ECO:0000313" key="11">
    <source>
        <dbReference type="EMBL" id="CAF0918834.1"/>
    </source>
</evidence>
<reference evidence="11" key="1">
    <citation type="submission" date="2021-02" db="EMBL/GenBank/DDBJ databases">
        <authorList>
            <person name="Nowell W R."/>
        </authorList>
    </citation>
    <scope>NUCLEOTIDE SEQUENCE</scope>
    <source>
        <strain evidence="11">Ploen Becks lab</strain>
    </source>
</reference>
<dbReference type="FunFam" id="2.130.10.10:FF:001909">
    <property type="entry name" value="WD repeat, SAM and U-box domain-containing protein"/>
    <property type="match status" value="1"/>
</dbReference>
<dbReference type="PANTHER" id="PTHR14927:SF0">
    <property type="entry name" value="NUCLEOLAR PROTEIN 10"/>
    <property type="match status" value="1"/>
</dbReference>
<evidence type="ECO:0000256" key="1">
    <source>
        <dbReference type="ARBA" id="ARBA00004604"/>
    </source>
</evidence>
<sequence>MQVISPNNVKIYNLSAGKSLPDWISDRKRRSLIKKDPELRDRIELIQDFDMPIVSNQVEISPDGQYIFASGVYKPRVKCFDVSQYSMKFERCFDSECVKYKILSDDYSKAVFLHNDRYVEFHAQYGKYFKIRIPKFGRDFDYNYSTCDLYFVGASNEIYRFNLEQGRFQTSLTSNCTIENNCCEFNPVHELFACGNTDGIVECWDPRAPKQIGMLNCAVDSIFEDLSDKNNKKCAVTSMKFRDGLNLAVGTSTGHILLYDIRSNRPLLVKDHRYELPIKDIGWHKESDLVFSIDKRVCKIWDRHTGKPYTSIEPGTGLNNLCLVPNSGMLFMANESPKILVYYIPSIGPAPKWCSFLDNLTEELESNPTSSVYDDYKFVTKQELETLGLANLIGTNVLRAYMHGYFIDIRLYKKAKLINEPFNFEEFKQRKIKEKLEKERENRVKVQRKLPIVNTELAKRIIEESEELKSKVKAKKPLFNPMEDKRFAELFTDPNYQIDMNSEEYKLLNPVVQKVNEKKLKKKVSEVASEESEPEESMSEGGSDSESHSESSSDDEHQWKQSVKEQYKQIQKEKRLKEKMEQRKKDQGQKQPKFFELKDGLDLYSNSKGSDRKSTDQILKNDKMKRLPLASRLAYTKSQNGTQKEDELVFRSDSLGNKQMTFLSRKAMRSKDEERKAHEHHKERKTIRRSAGKITKTLKKPQFFNKRK</sequence>
<dbReference type="InterPro" id="IPR056550">
    <property type="entry name" value="NOL10_2nd"/>
</dbReference>
<keyword evidence="12" id="KW-1185">Reference proteome</keyword>
<dbReference type="EMBL" id="CAJNOC010002201">
    <property type="protein sequence ID" value="CAF0918834.1"/>
    <property type="molecule type" value="Genomic_DNA"/>
</dbReference>
<dbReference type="Proteomes" id="UP000663879">
    <property type="component" value="Unassembled WGS sequence"/>
</dbReference>